<accession>A0A1I5TGU8</accession>
<organism evidence="1 2">
    <name type="scientific">Halolamina pelagica</name>
    <dbReference type="NCBI Taxonomy" id="699431"/>
    <lineage>
        <taxon>Archaea</taxon>
        <taxon>Methanobacteriati</taxon>
        <taxon>Methanobacteriota</taxon>
        <taxon>Stenosarchaea group</taxon>
        <taxon>Halobacteria</taxon>
        <taxon>Halobacteriales</taxon>
        <taxon>Haloferacaceae</taxon>
    </lineage>
</organism>
<evidence type="ECO:0000313" key="1">
    <source>
        <dbReference type="EMBL" id="SFP81897.1"/>
    </source>
</evidence>
<keyword evidence="2" id="KW-1185">Reference proteome</keyword>
<dbReference type="EMBL" id="FOXI01000009">
    <property type="protein sequence ID" value="SFP81897.1"/>
    <property type="molecule type" value="Genomic_DNA"/>
</dbReference>
<dbReference type="NCBIfam" id="NF038353">
    <property type="entry name" value="FxLYD_dom"/>
    <property type="match status" value="1"/>
</dbReference>
<dbReference type="OrthoDB" id="313534at2157"/>
<reference evidence="2" key="1">
    <citation type="submission" date="2016-10" db="EMBL/GenBank/DDBJ databases">
        <authorList>
            <person name="Varghese N."/>
            <person name="Submissions S."/>
        </authorList>
    </citation>
    <scope>NUCLEOTIDE SEQUENCE [LARGE SCALE GENOMIC DNA]</scope>
    <source>
        <strain evidence="2">CGMCC 1.10329</strain>
    </source>
</reference>
<sequence>MVEHELSRSNEGSDGELVAVDAVIENGGESAVTDVRAVARFVDDDGELLDENEARADRIAAGGRWEVELVSPGNGADARAVADYWFVVELVD</sequence>
<dbReference type="RefSeq" id="WP_074878837.1">
    <property type="nucleotide sequence ID" value="NZ_FOXI01000009.1"/>
</dbReference>
<evidence type="ECO:0000313" key="2">
    <source>
        <dbReference type="Proteomes" id="UP000183769"/>
    </source>
</evidence>
<dbReference type="Proteomes" id="UP000183769">
    <property type="component" value="Unassembled WGS sequence"/>
</dbReference>
<dbReference type="InterPro" id="IPR047676">
    <property type="entry name" value="FxLYD_dom"/>
</dbReference>
<proteinExistence type="predicted"/>
<protein>
    <submittedName>
        <fullName evidence="1">Uncharacterized protein</fullName>
    </submittedName>
</protein>
<dbReference type="AlphaFoldDB" id="A0A1I5TGU8"/>
<gene>
    <name evidence="1" type="ORF">SAMN05216277_10962</name>
</gene>
<name>A0A1I5TGU8_9EURY</name>